<accession>A0A7D9DJY9</accession>
<dbReference type="PROSITE" id="PS00018">
    <property type="entry name" value="EF_HAND_1"/>
    <property type="match status" value="1"/>
</dbReference>
<dbReference type="GO" id="GO:0019888">
    <property type="term" value="F:protein phosphatase regulator activity"/>
    <property type="evidence" value="ECO:0007669"/>
    <property type="project" value="TreeGrafter"/>
</dbReference>
<dbReference type="GO" id="GO:0005509">
    <property type="term" value="F:calcium ion binding"/>
    <property type="evidence" value="ECO:0007669"/>
    <property type="project" value="InterPro"/>
</dbReference>
<dbReference type="GO" id="GO:0000159">
    <property type="term" value="C:protein phosphatase type 2A complex"/>
    <property type="evidence" value="ECO:0007669"/>
    <property type="project" value="TreeGrafter"/>
</dbReference>
<evidence type="ECO:0000313" key="1">
    <source>
        <dbReference type="EMBL" id="CAB3987015.1"/>
    </source>
</evidence>
<dbReference type="PANTHER" id="PTHR14095">
    <property type="entry name" value="PHOSPHATASE 2A REGULATORY SUBUNIT-RELATED"/>
    <property type="match status" value="1"/>
</dbReference>
<evidence type="ECO:0000313" key="2">
    <source>
        <dbReference type="Proteomes" id="UP001152795"/>
    </source>
</evidence>
<dbReference type="SUPFAM" id="SSF47473">
    <property type="entry name" value="EF-hand"/>
    <property type="match status" value="1"/>
</dbReference>
<dbReference type="Proteomes" id="UP001152795">
    <property type="component" value="Unassembled WGS sequence"/>
</dbReference>
<gene>
    <name evidence="1" type="ORF">PACLA_8A031558</name>
</gene>
<dbReference type="PROSITE" id="PS50222">
    <property type="entry name" value="EF_HAND_2"/>
    <property type="match status" value="1"/>
</dbReference>
<dbReference type="FunFam" id="1.10.238.10:FF:000628">
    <property type="entry name" value="Serine/threonine-protein phosphatase 2A regulatory subunit B'' subunit beta"/>
    <property type="match status" value="1"/>
</dbReference>
<dbReference type="InterPro" id="IPR018247">
    <property type="entry name" value="EF_Hand_1_Ca_BS"/>
</dbReference>
<dbReference type="OrthoDB" id="5586at2759"/>
<dbReference type="InterPro" id="IPR011992">
    <property type="entry name" value="EF-hand-dom_pair"/>
</dbReference>
<protein>
    <submittedName>
        <fullName evidence="1">Serine threonine- phosphatase 2A regulatory subunit B subunit beta-like</fullName>
    </submittedName>
</protein>
<dbReference type="PANTHER" id="PTHR14095:SF0">
    <property type="entry name" value="MIP22305P"/>
    <property type="match status" value="1"/>
</dbReference>
<keyword evidence="2" id="KW-1185">Reference proteome</keyword>
<name>A0A7D9DJY9_PARCT</name>
<comment type="caution">
    <text evidence="1">The sequence shown here is derived from an EMBL/GenBank/DDBJ whole genome shotgun (WGS) entry which is preliminary data.</text>
</comment>
<proteinExistence type="predicted"/>
<dbReference type="AlphaFoldDB" id="A0A7D9DJY9"/>
<feature type="non-terminal residue" evidence="1">
    <location>
        <position position="1"/>
    </location>
</feature>
<dbReference type="Gene3D" id="1.10.238.10">
    <property type="entry name" value="EF-hand"/>
    <property type="match status" value="1"/>
</dbReference>
<reference evidence="1" key="1">
    <citation type="submission" date="2020-04" db="EMBL/GenBank/DDBJ databases">
        <authorList>
            <person name="Alioto T."/>
            <person name="Alioto T."/>
            <person name="Gomez Garrido J."/>
        </authorList>
    </citation>
    <scope>NUCLEOTIDE SEQUENCE</scope>
    <source>
        <strain evidence="1">A484AB</strain>
    </source>
</reference>
<dbReference type="EMBL" id="CACRXK020001109">
    <property type="protein sequence ID" value="CAB3987015.1"/>
    <property type="molecule type" value="Genomic_DNA"/>
</dbReference>
<dbReference type="InterPro" id="IPR002048">
    <property type="entry name" value="EF_hand_dom"/>
</dbReference>
<organism evidence="1 2">
    <name type="scientific">Paramuricea clavata</name>
    <name type="common">Red gorgonian</name>
    <name type="synonym">Violescent sea-whip</name>
    <dbReference type="NCBI Taxonomy" id="317549"/>
    <lineage>
        <taxon>Eukaryota</taxon>
        <taxon>Metazoa</taxon>
        <taxon>Cnidaria</taxon>
        <taxon>Anthozoa</taxon>
        <taxon>Octocorallia</taxon>
        <taxon>Malacalcyonacea</taxon>
        <taxon>Plexauridae</taxon>
        <taxon>Paramuricea</taxon>
    </lineage>
</organism>
<dbReference type="Pfam" id="PF13499">
    <property type="entry name" value="EF-hand_7"/>
    <property type="match status" value="1"/>
</dbReference>
<sequence>ISSKVVNRIFSGCVTKCPSNNGKMTYEEFVWFLIAEEDKRQPRSIEYWFRCMDLDGDGVISLYELEYFYEDQVAKMEALGIEAMSFEDCACSVLDLVKPKVDGKVSLGDLKRCGLAHIFFNTFLNLDKYVEYEQRDPFASLKADPDERVPSDWENYCLEEYGLLIAEEGRNDDSKYDDDLLDLYDDDELYR</sequence>